<organism evidence="5 6">
    <name type="scientific">Conidiobolus coronatus (strain ATCC 28846 / CBS 209.66 / NRRL 28638)</name>
    <name type="common">Delacroixia coronata</name>
    <dbReference type="NCBI Taxonomy" id="796925"/>
    <lineage>
        <taxon>Eukaryota</taxon>
        <taxon>Fungi</taxon>
        <taxon>Fungi incertae sedis</taxon>
        <taxon>Zoopagomycota</taxon>
        <taxon>Entomophthoromycotina</taxon>
        <taxon>Entomophthoromycetes</taxon>
        <taxon>Entomophthorales</taxon>
        <taxon>Ancylistaceae</taxon>
        <taxon>Conidiobolus</taxon>
    </lineage>
</organism>
<evidence type="ECO:0000259" key="4">
    <source>
        <dbReference type="PROSITE" id="PS50110"/>
    </source>
</evidence>
<protein>
    <submittedName>
        <fullName evidence="5">CheY-like protein</fullName>
    </submittedName>
</protein>
<accession>A0A137PHN8</accession>
<sequence length="147" mass="16849">MKDTSCTDDSLRVMIVDDNLIYHQLVTRLLKKKLGICHIINCINVEQAIAQLNERPFDLILMDIDMPLITGVMATQQIRDPLNSWNILESNRTIPIIALTTNSLEEDYKLYMKVGMNGMIPKPVVEKTLRTTLQECLPITRRHSLTI</sequence>
<keyword evidence="2" id="KW-0902">Two-component regulatory system</keyword>
<reference evidence="5 6" key="1">
    <citation type="journal article" date="2015" name="Genome Biol. Evol.">
        <title>Phylogenomic analyses indicate that early fungi evolved digesting cell walls of algal ancestors of land plants.</title>
        <authorList>
            <person name="Chang Y."/>
            <person name="Wang S."/>
            <person name="Sekimoto S."/>
            <person name="Aerts A.L."/>
            <person name="Choi C."/>
            <person name="Clum A."/>
            <person name="LaButti K.M."/>
            <person name="Lindquist E.A."/>
            <person name="Yee Ngan C."/>
            <person name="Ohm R.A."/>
            <person name="Salamov A.A."/>
            <person name="Grigoriev I.V."/>
            <person name="Spatafora J.W."/>
            <person name="Berbee M.L."/>
        </authorList>
    </citation>
    <scope>NUCLEOTIDE SEQUENCE [LARGE SCALE GENOMIC DNA]</scope>
    <source>
        <strain evidence="5 6">NRRL 28638</strain>
    </source>
</reference>
<evidence type="ECO:0000313" key="6">
    <source>
        <dbReference type="Proteomes" id="UP000070444"/>
    </source>
</evidence>
<dbReference type="EMBL" id="KQ964422">
    <property type="protein sequence ID" value="KXN74524.1"/>
    <property type="molecule type" value="Genomic_DNA"/>
</dbReference>
<evidence type="ECO:0000313" key="5">
    <source>
        <dbReference type="EMBL" id="KXN74524.1"/>
    </source>
</evidence>
<evidence type="ECO:0000256" key="3">
    <source>
        <dbReference type="PROSITE-ProRule" id="PRU00169"/>
    </source>
</evidence>
<keyword evidence="1 3" id="KW-0597">Phosphoprotein</keyword>
<dbReference type="Proteomes" id="UP000070444">
    <property type="component" value="Unassembled WGS sequence"/>
</dbReference>
<dbReference type="PROSITE" id="PS50110">
    <property type="entry name" value="RESPONSE_REGULATORY"/>
    <property type="match status" value="1"/>
</dbReference>
<dbReference type="GO" id="GO:0000160">
    <property type="term" value="P:phosphorelay signal transduction system"/>
    <property type="evidence" value="ECO:0007669"/>
    <property type="project" value="UniProtKB-KW"/>
</dbReference>
<dbReference type="SMART" id="SM00448">
    <property type="entry name" value="REC"/>
    <property type="match status" value="1"/>
</dbReference>
<evidence type="ECO:0000256" key="2">
    <source>
        <dbReference type="ARBA" id="ARBA00023012"/>
    </source>
</evidence>
<evidence type="ECO:0000256" key="1">
    <source>
        <dbReference type="ARBA" id="ARBA00022553"/>
    </source>
</evidence>
<dbReference type="SUPFAM" id="SSF52172">
    <property type="entry name" value="CheY-like"/>
    <property type="match status" value="1"/>
</dbReference>
<dbReference type="Pfam" id="PF00072">
    <property type="entry name" value="Response_reg"/>
    <property type="match status" value="1"/>
</dbReference>
<name>A0A137PHN8_CONC2</name>
<proteinExistence type="predicted"/>
<keyword evidence="6" id="KW-1185">Reference proteome</keyword>
<feature type="domain" description="Response regulatory" evidence="4">
    <location>
        <begin position="12"/>
        <end position="137"/>
    </location>
</feature>
<dbReference type="PANTHER" id="PTHR45339">
    <property type="entry name" value="HYBRID SIGNAL TRANSDUCTION HISTIDINE KINASE J"/>
    <property type="match status" value="1"/>
</dbReference>
<dbReference type="PANTHER" id="PTHR45339:SF1">
    <property type="entry name" value="HYBRID SIGNAL TRANSDUCTION HISTIDINE KINASE J"/>
    <property type="match status" value="1"/>
</dbReference>
<dbReference type="AlphaFoldDB" id="A0A137PHN8"/>
<dbReference type="OrthoDB" id="21225at2759"/>
<dbReference type="InterPro" id="IPR011006">
    <property type="entry name" value="CheY-like_superfamily"/>
</dbReference>
<feature type="modified residue" description="4-aspartylphosphate" evidence="3">
    <location>
        <position position="63"/>
    </location>
</feature>
<gene>
    <name evidence="5" type="ORF">CONCODRAFT_76783</name>
</gene>
<dbReference type="OMA" id="MDGMECV"/>
<dbReference type="STRING" id="796925.A0A137PHN8"/>
<dbReference type="Gene3D" id="3.40.50.2300">
    <property type="match status" value="1"/>
</dbReference>
<dbReference type="CDD" id="cd17546">
    <property type="entry name" value="REC_hyHK_CKI1_RcsC-like"/>
    <property type="match status" value="1"/>
</dbReference>
<dbReference type="InterPro" id="IPR001789">
    <property type="entry name" value="Sig_transdc_resp-reg_receiver"/>
</dbReference>